<evidence type="ECO:0000313" key="1">
    <source>
        <dbReference type="EMBL" id="MDT0270257.1"/>
    </source>
</evidence>
<evidence type="ECO:0000313" key="2">
    <source>
        <dbReference type="Proteomes" id="UP001183410"/>
    </source>
</evidence>
<keyword evidence="2" id="KW-1185">Reference proteome</keyword>
<protein>
    <submittedName>
        <fullName evidence="1">Uncharacterized protein</fullName>
    </submittedName>
</protein>
<accession>A0ABU2JZ88</accession>
<dbReference type="Proteomes" id="UP001183410">
    <property type="component" value="Unassembled WGS sequence"/>
</dbReference>
<proteinExistence type="predicted"/>
<gene>
    <name evidence="1" type="ORF">RM844_28700</name>
</gene>
<name>A0ABU2JZ88_9ACTN</name>
<dbReference type="RefSeq" id="WP_311670337.1">
    <property type="nucleotide sequence ID" value="NZ_JAVREO010000025.1"/>
</dbReference>
<comment type="caution">
    <text evidence="1">The sequence shown here is derived from an EMBL/GenBank/DDBJ whole genome shotgun (WGS) entry which is preliminary data.</text>
</comment>
<organism evidence="1 2">
    <name type="scientific">Streptomyces chisholmiae</name>
    <dbReference type="NCBI Taxonomy" id="3075540"/>
    <lineage>
        <taxon>Bacteria</taxon>
        <taxon>Bacillati</taxon>
        <taxon>Actinomycetota</taxon>
        <taxon>Actinomycetes</taxon>
        <taxon>Kitasatosporales</taxon>
        <taxon>Streptomycetaceae</taxon>
        <taxon>Streptomyces</taxon>
    </lineage>
</organism>
<reference evidence="2" key="1">
    <citation type="submission" date="2023-07" db="EMBL/GenBank/DDBJ databases">
        <title>30 novel species of actinomycetes from the DSMZ collection.</title>
        <authorList>
            <person name="Nouioui I."/>
        </authorList>
    </citation>
    <scope>NUCLEOTIDE SEQUENCE [LARGE SCALE GENOMIC DNA]</scope>
    <source>
        <strain evidence="2">DSM 44915</strain>
    </source>
</reference>
<dbReference type="EMBL" id="JAVREO010000025">
    <property type="protein sequence ID" value="MDT0270257.1"/>
    <property type="molecule type" value="Genomic_DNA"/>
</dbReference>
<sequence length="48" mass="5275">MSTPPMEPAELRQLAQDTEQTEAERLIAVLLAISVDLSRAVRLLGKGR</sequence>